<reference evidence="1" key="1">
    <citation type="journal article" date="2021" name="Proc. Natl. Acad. Sci. U.S.A.">
        <title>A Catalog of Tens of Thousands of Viruses from Human Metagenomes Reveals Hidden Associations with Chronic Diseases.</title>
        <authorList>
            <person name="Tisza M.J."/>
            <person name="Buck C.B."/>
        </authorList>
    </citation>
    <scope>NUCLEOTIDE SEQUENCE</scope>
    <source>
        <strain evidence="1">CtpGU1</strain>
    </source>
</reference>
<accession>A0A8S5LBW8</accession>
<sequence>MTNEELRREIEQLKQIITEMRINQLESKCEPIPTSYQVKIPSDLENYYTIDIDGSIEGLYGYTNEIRVLFYLRGLAFKTKTEAEQYLRKSMLHFKYKKWAEEHNEGWTPDWNDEDERKYFIEHDSRYENLDFDFYGTINQFSELPIFKSYEIAKKFTEEFGDEIKEVLC</sequence>
<name>A0A8S5LBW8_9CAUD</name>
<evidence type="ECO:0000313" key="1">
    <source>
        <dbReference type="EMBL" id="DAD67458.1"/>
    </source>
</evidence>
<protein>
    <submittedName>
        <fullName evidence="1">Uncharacterized protein</fullName>
    </submittedName>
</protein>
<organism evidence="1">
    <name type="scientific">Siphoviridae sp. ctpGU1</name>
    <dbReference type="NCBI Taxonomy" id="2823601"/>
    <lineage>
        <taxon>Viruses</taxon>
        <taxon>Duplodnaviria</taxon>
        <taxon>Heunggongvirae</taxon>
        <taxon>Uroviricota</taxon>
        <taxon>Caudoviricetes</taxon>
    </lineage>
</organism>
<dbReference type="EMBL" id="BK014677">
    <property type="protein sequence ID" value="DAD67458.1"/>
    <property type="molecule type" value="Genomic_DNA"/>
</dbReference>
<proteinExistence type="predicted"/>